<dbReference type="Proteomes" id="UP000054241">
    <property type="component" value="Unassembled WGS sequence"/>
</dbReference>
<dbReference type="InterPro" id="IPR018484">
    <property type="entry name" value="FGGY_N"/>
</dbReference>
<dbReference type="GO" id="GO:0016301">
    <property type="term" value="F:kinase activity"/>
    <property type="evidence" value="ECO:0007669"/>
    <property type="project" value="UniProtKB-KW"/>
</dbReference>
<keyword evidence="7" id="KW-1185">Reference proteome</keyword>
<comment type="similarity">
    <text evidence="1">Belongs to the FGGY kinase family.</text>
</comment>
<protein>
    <submittedName>
        <fullName evidence="6">Carbohydrate kinase</fullName>
    </submittedName>
</protein>
<dbReference type="InterPro" id="IPR018485">
    <property type="entry name" value="FGGY_C"/>
</dbReference>
<dbReference type="GO" id="GO:0005975">
    <property type="term" value="P:carbohydrate metabolic process"/>
    <property type="evidence" value="ECO:0007669"/>
    <property type="project" value="InterPro"/>
</dbReference>
<name>A0A101NIN2_9ACTN</name>
<dbReference type="EMBL" id="LMWL01000044">
    <property type="protein sequence ID" value="KUM93769.1"/>
    <property type="molecule type" value="Genomic_DNA"/>
</dbReference>
<comment type="caution">
    <text evidence="6">The sequence shown here is derived from an EMBL/GenBank/DDBJ whole genome shotgun (WGS) entry which is preliminary data.</text>
</comment>
<evidence type="ECO:0000259" key="4">
    <source>
        <dbReference type="Pfam" id="PF00370"/>
    </source>
</evidence>
<dbReference type="Pfam" id="PF02782">
    <property type="entry name" value="FGGY_C"/>
    <property type="match status" value="1"/>
</dbReference>
<evidence type="ECO:0000256" key="1">
    <source>
        <dbReference type="ARBA" id="ARBA00009156"/>
    </source>
</evidence>
<dbReference type="Gene3D" id="3.30.420.40">
    <property type="match status" value="2"/>
</dbReference>
<evidence type="ECO:0000256" key="2">
    <source>
        <dbReference type="ARBA" id="ARBA00022679"/>
    </source>
</evidence>
<organism evidence="6 7">
    <name type="scientific">Streptomyces cellostaticus</name>
    <dbReference type="NCBI Taxonomy" id="67285"/>
    <lineage>
        <taxon>Bacteria</taxon>
        <taxon>Bacillati</taxon>
        <taxon>Actinomycetota</taxon>
        <taxon>Actinomycetes</taxon>
        <taxon>Kitasatosporales</taxon>
        <taxon>Streptomycetaceae</taxon>
        <taxon>Streptomyces</taxon>
    </lineage>
</organism>
<evidence type="ECO:0000259" key="5">
    <source>
        <dbReference type="Pfam" id="PF02782"/>
    </source>
</evidence>
<feature type="domain" description="Carbohydrate kinase FGGY C-terminal" evidence="5">
    <location>
        <begin position="271"/>
        <end position="426"/>
    </location>
</feature>
<accession>A0A101NIN2</accession>
<dbReference type="OrthoDB" id="9782710at2"/>
<keyword evidence="2" id="KW-0808">Transferase</keyword>
<dbReference type="InterPro" id="IPR000577">
    <property type="entry name" value="Carb_kinase_FGGY"/>
</dbReference>
<gene>
    <name evidence="6" type="ORF">AQI88_25555</name>
</gene>
<reference evidence="6 7" key="1">
    <citation type="submission" date="2015-10" db="EMBL/GenBank/DDBJ databases">
        <title>Draft genome sequence of Streptomyces cellostaticus DSM 40189, type strain for the species Streptomyces cellostaticus.</title>
        <authorList>
            <person name="Ruckert C."/>
            <person name="Winkler A."/>
            <person name="Kalinowski J."/>
            <person name="Kampfer P."/>
            <person name="Glaeser S."/>
        </authorList>
    </citation>
    <scope>NUCLEOTIDE SEQUENCE [LARGE SCALE GENOMIC DNA]</scope>
    <source>
        <strain evidence="6 7">DSM 40189</strain>
    </source>
</reference>
<dbReference type="RefSeq" id="WP_067003488.1">
    <property type="nucleotide sequence ID" value="NZ_BNDU01000006.1"/>
</dbReference>
<dbReference type="InterPro" id="IPR043129">
    <property type="entry name" value="ATPase_NBD"/>
</dbReference>
<dbReference type="STRING" id="67285.AQI88_25555"/>
<dbReference type="Pfam" id="PF00370">
    <property type="entry name" value="FGGY_N"/>
    <property type="match status" value="1"/>
</dbReference>
<evidence type="ECO:0000256" key="3">
    <source>
        <dbReference type="ARBA" id="ARBA00022777"/>
    </source>
</evidence>
<dbReference type="PIRSF" id="PIRSF000538">
    <property type="entry name" value="GlpK"/>
    <property type="match status" value="1"/>
</dbReference>
<dbReference type="SUPFAM" id="SSF53067">
    <property type="entry name" value="Actin-like ATPase domain"/>
    <property type="match status" value="2"/>
</dbReference>
<sequence length="475" mass="49549">MYVGIDVGTSMVKAAAFDTGGRELAVEARPVDLDLRGGAVEQDMEEVYAAVVAVLEAVTARVPEPVELAGLTGQGDGVWLVDAAGRPVRPAASWMDGRAHDLVDQWLADGTFETVFRRTGSAVFPGCPGPLLAWLDRHEPKSLDTAAAAVSCKDMVFQRLTGGARAVTDVSDASMPFLDPRTRRYDNGVVELLGLAHRRGLLAPVADPVATAEACGAGLPSGTRLANGPYDLPACALGAGVTAPGDGLLIVGTCLAALVATTELDLGGEPAGLYISTDRPGHWLRAMPAMVGTAALDWVLRTTGVRHSEVDALLAATPPGAHGVRVLPYFAPSGERAPFVEPRLRAELTGVCLESTPADLIRATCEGIGYAARHCLAAAGLTGSLAVCGGGTRSPAWMRLLADVLGRPLRVVEGEVGARGAVLAAAERYGVALDAAAWTEPTLVVEPDAARAAYYAKGYEEHLERVAEARERARR</sequence>
<dbReference type="PANTHER" id="PTHR43095">
    <property type="entry name" value="SUGAR KINASE"/>
    <property type="match status" value="1"/>
</dbReference>
<proteinExistence type="inferred from homology"/>
<dbReference type="PANTHER" id="PTHR43095:SF3">
    <property type="entry name" value="L-XYLULOSE_3-KETO-L-GULONATE KINASE"/>
    <property type="match status" value="1"/>
</dbReference>
<feature type="domain" description="Carbohydrate kinase FGGY N-terminal" evidence="4">
    <location>
        <begin position="1"/>
        <end position="206"/>
    </location>
</feature>
<keyword evidence="3 6" id="KW-0418">Kinase</keyword>
<dbReference type="InterPro" id="IPR050406">
    <property type="entry name" value="FGGY_Carb_Kinase"/>
</dbReference>
<dbReference type="AlphaFoldDB" id="A0A101NIN2"/>
<evidence type="ECO:0000313" key="6">
    <source>
        <dbReference type="EMBL" id="KUM93769.1"/>
    </source>
</evidence>
<evidence type="ECO:0000313" key="7">
    <source>
        <dbReference type="Proteomes" id="UP000054241"/>
    </source>
</evidence>